<evidence type="ECO:0000313" key="9">
    <source>
        <dbReference type="EMBL" id="MBW95769.1"/>
    </source>
</evidence>
<accession>A0A2P2JQM5</accession>
<dbReference type="GO" id="GO:0005886">
    <property type="term" value="C:plasma membrane"/>
    <property type="evidence" value="ECO:0007669"/>
    <property type="project" value="TreeGrafter"/>
</dbReference>
<dbReference type="PANTHER" id="PTHR23086:SF25">
    <property type="entry name" value="PHOSPHATIDYLINOSITOL 4-PHOSPHATE 5-KINASE 8"/>
    <property type="match status" value="1"/>
</dbReference>
<feature type="domain" description="PIPK" evidence="8">
    <location>
        <begin position="342"/>
        <end position="763"/>
    </location>
</feature>
<dbReference type="InterPro" id="IPR027484">
    <property type="entry name" value="PInositol-4-P-5-kinase_N"/>
</dbReference>
<evidence type="ECO:0000256" key="6">
    <source>
        <dbReference type="PIRNR" id="PIRNR037274"/>
    </source>
</evidence>
<dbReference type="Pfam" id="PF01504">
    <property type="entry name" value="PIP5K"/>
    <property type="match status" value="1"/>
</dbReference>
<evidence type="ECO:0000259" key="8">
    <source>
        <dbReference type="PROSITE" id="PS51455"/>
    </source>
</evidence>
<keyword evidence="1 6" id="KW-0808">Transferase</keyword>
<evidence type="ECO:0000256" key="5">
    <source>
        <dbReference type="ARBA" id="ARBA00022840"/>
    </source>
</evidence>
<dbReference type="PROSITE" id="PS51455">
    <property type="entry name" value="PIPK"/>
    <property type="match status" value="1"/>
</dbReference>
<dbReference type="AlphaFoldDB" id="A0A2P2JQM5"/>
<evidence type="ECO:0000256" key="2">
    <source>
        <dbReference type="ARBA" id="ARBA00022737"/>
    </source>
</evidence>
<protein>
    <recommendedName>
        <fullName evidence="6">Phosphatidylinositol 4-phosphate 5-kinase</fullName>
        <ecNumber evidence="6">2.7.1.68</ecNumber>
    </recommendedName>
</protein>
<dbReference type="InterPro" id="IPR002498">
    <property type="entry name" value="PInositol-4-P-4/5-kinase_core"/>
</dbReference>
<evidence type="ECO:0000256" key="7">
    <source>
        <dbReference type="SAM" id="MobiDB-lite"/>
    </source>
</evidence>
<feature type="compositionally biased region" description="Basic and acidic residues" evidence="7">
    <location>
        <begin position="256"/>
        <end position="268"/>
    </location>
</feature>
<keyword evidence="2" id="KW-0677">Repeat</keyword>
<dbReference type="EMBL" id="GGEC01015286">
    <property type="protein sequence ID" value="MBW95769.1"/>
    <property type="molecule type" value="Transcribed_RNA"/>
</dbReference>
<keyword evidence="4 6" id="KW-0418">Kinase</keyword>
<dbReference type="SMART" id="SM00330">
    <property type="entry name" value="PIPKc"/>
    <property type="match status" value="1"/>
</dbReference>
<evidence type="ECO:0000256" key="3">
    <source>
        <dbReference type="ARBA" id="ARBA00022741"/>
    </source>
</evidence>
<keyword evidence="3 6" id="KW-0547">Nucleotide-binding</keyword>
<dbReference type="Pfam" id="PF02493">
    <property type="entry name" value="MORN"/>
    <property type="match status" value="8"/>
</dbReference>
<proteinExistence type="predicted"/>
<dbReference type="CDD" id="cd17302">
    <property type="entry name" value="PIPKc_AtPIP5K_like"/>
    <property type="match status" value="1"/>
</dbReference>
<dbReference type="GO" id="GO:0005524">
    <property type="term" value="F:ATP binding"/>
    <property type="evidence" value="ECO:0007669"/>
    <property type="project" value="UniProtKB-UniRule"/>
</dbReference>
<dbReference type="GO" id="GO:0016308">
    <property type="term" value="F:1-phosphatidylinositol-4-phosphate 5-kinase activity"/>
    <property type="evidence" value="ECO:0007669"/>
    <property type="project" value="UniProtKB-UniRule"/>
</dbReference>
<sequence length="765" mass="87348">MVSLQQLFQFEDALKVDKKVFVNGETYIGHFKGALPYEKGKYTWSDGTAYEGDWEAGQMTGKGQIHWPSGAKYEGDVSGGCLHGSGTFVAPNGSEYSGAWRMNIQHGVGRKKYSNSDIYEGSWKEGLREGSGKYSWNSGNTYVGNWKGGTMCGRGVMRWVNGDIFDGAWLSGFRHGSGVYRFADGGYYFGMWSKGLKDGKGTFYPAGTRHPSLRRWNSSLTFDDSGRSLLSYCSLNSEEGSVSRPSVMRSLSEKMSTSEDRSISDHSRETMYDEPSYLLYHTSDRGQGEMQDQNTVVYEREYMQGVLIKELVRNAELPRRTKERNKFYVKKAKWKCVDKFKGRRSYYLRLNLQLGIRYTVGKITPVPMREVRASDFGERARIGMYFPRKGSKFTPPHYSIDFHWKDYCPMVFRNLREMFKLDAAEYMMSICGDDGLRELSSPGKSGSIFYLSHDDRFVIKTLKKSELKSLLKMLPNYYRHVGKHENTLITKFFGLHQITLRGGRKVRFVVMGNMFCTKLRIHRCYDLKGSSEGRYTDKDKIESKTTLKDLDLAYEFRMDRLLRESLFKQLSLDCLFLESQQIIDYSLLLGLHFRAPEHLKAPLEPPAAMPVHEIISAGATPQGELRIPPKGLLLVTHEPNFVNTAPGPHIRGNTLRAYSVGEKEVDLLLPGTGRLRVQLGVNMPAQANHKLQQDNIQSSSDVELFEVYDVVLYMGIIDILQRYNVKKKVEHALKSLKFDPLTISAVEPKLYAKRFINFLHTVFPE</sequence>
<dbReference type="SUPFAM" id="SSF82185">
    <property type="entry name" value="Histone H3 K4-specific methyltransferase SET7/9 N-terminal domain"/>
    <property type="match status" value="2"/>
</dbReference>
<dbReference type="Gene3D" id="3.30.810.10">
    <property type="entry name" value="2-Layer Sandwich"/>
    <property type="match status" value="1"/>
</dbReference>
<dbReference type="SMART" id="SM00698">
    <property type="entry name" value="MORN"/>
    <property type="match status" value="8"/>
</dbReference>
<dbReference type="InterPro" id="IPR027483">
    <property type="entry name" value="PInositol-4-P-4/5-kinase_C_sf"/>
</dbReference>
<keyword evidence="5 6" id="KW-0067">ATP-binding</keyword>
<dbReference type="PIRSF" id="PIRSF037274">
    <property type="entry name" value="PIP5K_plant_prd"/>
    <property type="match status" value="1"/>
</dbReference>
<dbReference type="InterPro" id="IPR023610">
    <property type="entry name" value="PInositol-4/5-P-5/4-kinase"/>
</dbReference>
<name>A0A2P2JQM5_RHIMU</name>
<dbReference type="PANTHER" id="PTHR23086">
    <property type="entry name" value="PHOSPHATIDYLINOSITOL-4-PHOSPHATE 5-KINASE"/>
    <property type="match status" value="1"/>
</dbReference>
<organism evidence="9">
    <name type="scientific">Rhizophora mucronata</name>
    <name type="common">Asiatic mangrove</name>
    <dbReference type="NCBI Taxonomy" id="61149"/>
    <lineage>
        <taxon>Eukaryota</taxon>
        <taxon>Viridiplantae</taxon>
        <taxon>Streptophyta</taxon>
        <taxon>Embryophyta</taxon>
        <taxon>Tracheophyta</taxon>
        <taxon>Spermatophyta</taxon>
        <taxon>Magnoliopsida</taxon>
        <taxon>eudicotyledons</taxon>
        <taxon>Gunneridae</taxon>
        <taxon>Pentapetalae</taxon>
        <taxon>rosids</taxon>
        <taxon>fabids</taxon>
        <taxon>Malpighiales</taxon>
        <taxon>Rhizophoraceae</taxon>
        <taxon>Rhizophora</taxon>
    </lineage>
</organism>
<dbReference type="Gene3D" id="2.20.110.10">
    <property type="entry name" value="Histone H3 K4-specific methyltransferase SET7/9 N-terminal domain"/>
    <property type="match status" value="4"/>
</dbReference>
<comment type="catalytic activity">
    <reaction evidence="6">
        <text>a 1,2-diacyl-sn-glycero-3-phospho-(1D-myo-inositol 4-phosphate) + ATP = a 1,2-diacyl-sn-glycero-3-phospho-(1D-myo-inositol-4,5-bisphosphate) + ADP + H(+)</text>
        <dbReference type="Rhea" id="RHEA:14425"/>
        <dbReference type="ChEBI" id="CHEBI:15378"/>
        <dbReference type="ChEBI" id="CHEBI:30616"/>
        <dbReference type="ChEBI" id="CHEBI:58178"/>
        <dbReference type="ChEBI" id="CHEBI:58456"/>
        <dbReference type="ChEBI" id="CHEBI:456216"/>
        <dbReference type="EC" id="2.7.1.68"/>
    </reaction>
</comment>
<feature type="region of interest" description="Disordered" evidence="7">
    <location>
        <begin position="244"/>
        <end position="268"/>
    </location>
</feature>
<reference evidence="9" key="1">
    <citation type="submission" date="2018-02" db="EMBL/GenBank/DDBJ databases">
        <title>Rhizophora mucronata_Transcriptome.</title>
        <authorList>
            <person name="Meera S.P."/>
            <person name="Sreeshan A."/>
            <person name="Augustine A."/>
        </authorList>
    </citation>
    <scope>NUCLEOTIDE SEQUENCE</scope>
    <source>
        <tissue evidence="9">Leaf</tissue>
    </source>
</reference>
<evidence type="ECO:0000256" key="4">
    <source>
        <dbReference type="ARBA" id="ARBA00022777"/>
    </source>
</evidence>
<dbReference type="Gene3D" id="3.30.800.10">
    <property type="entry name" value="Phosphatidylinositol Phosphate Kinase II Beta"/>
    <property type="match status" value="1"/>
</dbReference>
<dbReference type="InterPro" id="IPR003409">
    <property type="entry name" value="MORN"/>
</dbReference>
<dbReference type="GO" id="GO:0046854">
    <property type="term" value="P:phosphatidylinositol phosphate biosynthetic process"/>
    <property type="evidence" value="ECO:0007669"/>
    <property type="project" value="TreeGrafter"/>
</dbReference>
<dbReference type="InterPro" id="IPR017163">
    <property type="entry name" value="PIno-4-P-5_kinase_pln"/>
</dbReference>
<dbReference type="SUPFAM" id="SSF56104">
    <property type="entry name" value="SAICAR synthase-like"/>
    <property type="match status" value="1"/>
</dbReference>
<evidence type="ECO:0000256" key="1">
    <source>
        <dbReference type="ARBA" id="ARBA00022679"/>
    </source>
</evidence>
<dbReference type="EC" id="2.7.1.68" evidence="6"/>